<feature type="domain" description="DUF6705" evidence="2">
    <location>
        <begin position="1"/>
        <end position="174"/>
    </location>
</feature>
<name>E6SUW8_BACT6</name>
<protein>
    <recommendedName>
        <fullName evidence="2">DUF6705 domain-containing protein</fullName>
    </recommendedName>
</protein>
<keyword evidence="4" id="KW-1185">Reference proteome</keyword>
<evidence type="ECO:0000256" key="1">
    <source>
        <dbReference type="SAM" id="SignalP"/>
    </source>
</evidence>
<dbReference type="PATRIC" id="fig|693979.3.peg.407"/>
<dbReference type="EMBL" id="CP002352">
    <property type="protein sequence ID" value="ADV42404.1"/>
    <property type="molecule type" value="Genomic_DNA"/>
</dbReference>
<evidence type="ECO:0000259" key="2">
    <source>
        <dbReference type="Pfam" id="PF20448"/>
    </source>
</evidence>
<reference evidence="3 4" key="2">
    <citation type="journal article" date="2011" name="Stand. Genomic Sci.">
        <title>Complete genome sequence of Bacteroides helcogenes type strain (P 36-108).</title>
        <authorList>
            <person name="Pati A."/>
            <person name="Gronow S."/>
            <person name="Zeytun A."/>
            <person name="Lapidus A."/>
            <person name="Nolan M."/>
            <person name="Hammon N."/>
            <person name="Deshpande S."/>
            <person name="Cheng J.F."/>
            <person name="Tapia R."/>
            <person name="Han C."/>
            <person name="Goodwin L."/>
            <person name="Pitluck S."/>
            <person name="Liolios K."/>
            <person name="Pagani I."/>
            <person name="Ivanova N."/>
            <person name="Mavromatis K."/>
            <person name="Chen A."/>
            <person name="Palaniappan K."/>
            <person name="Land M."/>
            <person name="Hauser L."/>
            <person name="Chang Y.J."/>
            <person name="Jeffries C.D."/>
            <person name="Detter J.C."/>
            <person name="Brambilla E."/>
            <person name="Rohde M."/>
            <person name="Goker M."/>
            <person name="Woyke T."/>
            <person name="Bristow J."/>
            <person name="Eisen J.A."/>
            <person name="Markowitz V."/>
            <person name="Hugenholtz P."/>
            <person name="Kyrpides N.C."/>
            <person name="Klenk H.P."/>
            <person name="Lucas S."/>
        </authorList>
    </citation>
    <scope>NUCLEOTIDE SEQUENCE [LARGE SCALE GENOMIC DNA]</scope>
    <source>
        <strain evidence="4">ATCC 35417 / DSM 20613 / JCM 6297 / CCUG 15421 / P 36-108</strain>
    </source>
</reference>
<dbReference type="RefSeq" id="WP_013546021.1">
    <property type="nucleotide sequence ID" value="NC_014933.1"/>
</dbReference>
<dbReference type="Pfam" id="PF20448">
    <property type="entry name" value="DUF6705"/>
    <property type="match status" value="1"/>
</dbReference>
<dbReference type="KEGG" id="bhl:Bache_0376"/>
<dbReference type="AlphaFoldDB" id="E6SUW8"/>
<keyword evidence="1" id="KW-0732">Signal</keyword>
<evidence type="ECO:0000313" key="4">
    <source>
        <dbReference type="Proteomes" id="UP000008630"/>
    </source>
</evidence>
<gene>
    <name evidence="3" type="ordered locus">Bache_0376</name>
</gene>
<dbReference type="InterPro" id="IPR046551">
    <property type="entry name" value="DUF6705"/>
</dbReference>
<reference key="1">
    <citation type="submission" date="2010-11" db="EMBL/GenBank/DDBJ databases">
        <title>The complete genome of Bacteroides helcogenes P 36-108.</title>
        <authorList>
            <consortium name="US DOE Joint Genome Institute (JGI-PGF)"/>
            <person name="Lucas S."/>
            <person name="Copeland A."/>
            <person name="Lapidus A."/>
            <person name="Bruce D."/>
            <person name="Goodwin L."/>
            <person name="Pitluck S."/>
            <person name="Kyrpides N."/>
            <person name="Mavromatis K."/>
            <person name="Ivanova N."/>
            <person name="Zeytun A."/>
            <person name="Brettin T."/>
            <person name="Detter J.C."/>
            <person name="Tapia R."/>
            <person name="Han C."/>
            <person name="Land M."/>
            <person name="Hauser L."/>
            <person name="Markowitz V."/>
            <person name="Cheng J.-F."/>
            <person name="Hugenholtz P."/>
            <person name="Woyke T."/>
            <person name="Wu D."/>
            <person name="Gronow S."/>
            <person name="Wellnitz S."/>
            <person name="Brambilla E."/>
            <person name="Klenk H.-P."/>
            <person name="Eisen J.A."/>
        </authorList>
    </citation>
    <scope>NUCLEOTIDE SEQUENCE</scope>
    <source>
        <strain>P 36-108</strain>
    </source>
</reference>
<dbReference type="eggNOG" id="ENOG502ZDI2">
    <property type="taxonomic scope" value="Bacteria"/>
</dbReference>
<sequence length="174" mass="19580">MKRISAILILVFACIEVFSQANYDAFVGTWVYQKNDTVFRIKLQKGIVKTSIAAYSNVFGGYYLCVKGIVKENYIKTLPTIWDVKMSTSAPSYNIYIDASSNTPNYLGFTFYDQRKKHINGKGIPGGKMRLIAPNKLHWTLDEEDGLWAILEGSGEDMTPRGFSVPADVIMTKE</sequence>
<proteinExistence type="predicted"/>
<feature type="chain" id="PRO_5003211533" description="DUF6705 domain-containing protein" evidence="1">
    <location>
        <begin position="22"/>
        <end position="174"/>
    </location>
</feature>
<dbReference type="STRING" id="693979.Bache_0376"/>
<organism evidence="3 4">
    <name type="scientific">Bacteroides helcogenes (strain ATCC 35417 / DSM 20613 / JCM 6297 / CCUG 15421 / P 36-108)</name>
    <dbReference type="NCBI Taxonomy" id="693979"/>
    <lineage>
        <taxon>Bacteria</taxon>
        <taxon>Pseudomonadati</taxon>
        <taxon>Bacteroidota</taxon>
        <taxon>Bacteroidia</taxon>
        <taxon>Bacteroidales</taxon>
        <taxon>Bacteroidaceae</taxon>
        <taxon>Bacteroides</taxon>
    </lineage>
</organism>
<dbReference type="Proteomes" id="UP000008630">
    <property type="component" value="Chromosome"/>
</dbReference>
<dbReference type="HOGENOM" id="CLU_090564_0_0_10"/>
<evidence type="ECO:0000313" key="3">
    <source>
        <dbReference type="EMBL" id="ADV42404.1"/>
    </source>
</evidence>
<feature type="signal peptide" evidence="1">
    <location>
        <begin position="1"/>
        <end position="21"/>
    </location>
</feature>
<dbReference type="OrthoDB" id="1029302at2"/>
<accession>E6SUW8</accession>